<dbReference type="AlphaFoldDB" id="A0A542YL86"/>
<sequence length="74" mass="7679">MRPASDIVHELGTIITDRRKSLGVTQQELAALAGVSVRFISSLEAGKPTVRLDVVLAVLDALGLGVTIGPRSAA</sequence>
<dbReference type="InterPro" id="IPR001387">
    <property type="entry name" value="Cro/C1-type_HTH"/>
</dbReference>
<dbReference type="PROSITE" id="PS50943">
    <property type="entry name" value="HTH_CROC1"/>
    <property type="match status" value="1"/>
</dbReference>
<dbReference type="SUPFAM" id="SSF47413">
    <property type="entry name" value="lambda repressor-like DNA-binding domains"/>
    <property type="match status" value="1"/>
</dbReference>
<dbReference type="GO" id="GO:0003677">
    <property type="term" value="F:DNA binding"/>
    <property type="evidence" value="ECO:0007669"/>
    <property type="project" value="InterPro"/>
</dbReference>
<proteinExistence type="predicted"/>
<dbReference type="InterPro" id="IPR010982">
    <property type="entry name" value="Lambda_DNA-bd_dom_sf"/>
</dbReference>
<comment type="caution">
    <text evidence="2">The sequence shown here is derived from an EMBL/GenBank/DDBJ whole genome shotgun (WGS) entry which is preliminary data.</text>
</comment>
<organism evidence="2 3">
    <name type="scientific">Homoserinimonas aerilata</name>
    <dbReference type="NCBI Taxonomy" id="1162970"/>
    <lineage>
        <taxon>Bacteria</taxon>
        <taxon>Bacillati</taxon>
        <taxon>Actinomycetota</taxon>
        <taxon>Actinomycetes</taxon>
        <taxon>Micrococcales</taxon>
        <taxon>Microbacteriaceae</taxon>
        <taxon>Homoserinimonas</taxon>
    </lineage>
</organism>
<dbReference type="Gene3D" id="1.10.260.40">
    <property type="entry name" value="lambda repressor-like DNA-binding domains"/>
    <property type="match status" value="1"/>
</dbReference>
<dbReference type="Pfam" id="PF01381">
    <property type="entry name" value="HTH_3"/>
    <property type="match status" value="1"/>
</dbReference>
<evidence type="ECO:0000259" key="1">
    <source>
        <dbReference type="PROSITE" id="PS50943"/>
    </source>
</evidence>
<protein>
    <submittedName>
        <fullName evidence="2">Y4mF family transcriptional regulator</fullName>
    </submittedName>
</protein>
<gene>
    <name evidence="2" type="ORF">FB562_1934</name>
</gene>
<reference evidence="2 3" key="1">
    <citation type="submission" date="2019-06" db="EMBL/GenBank/DDBJ databases">
        <title>Sequencing the genomes of 1000 actinobacteria strains.</title>
        <authorList>
            <person name="Klenk H.-P."/>
        </authorList>
    </citation>
    <scope>NUCLEOTIDE SEQUENCE [LARGE SCALE GENOMIC DNA]</scope>
    <source>
        <strain evidence="2 3">DSM 26477</strain>
    </source>
</reference>
<evidence type="ECO:0000313" key="2">
    <source>
        <dbReference type="EMBL" id="TQL48828.1"/>
    </source>
</evidence>
<dbReference type="CDD" id="cd00093">
    <property type="entry name" value="HTH_XRE"/>
    <property type="match status" value="1"/>
</dbReference>
<evidence type="ECO:0000313" key="3">
    <source>
        <dbReference type="Proteomes" id="UP000317998"/>
    </source>
</evidence>
<keyword evidence="3" id="KW-1185">Reference proteome</keyword>
<dbReference type="EMBL" id="VFOM01000001">
    <property type="protein sequence ID" value="TQL48828.1"/>
    <property type="molecule type" value="Genomic_DNA"/>
</dbReference>
<dbReference type="SMART" id="SM00530">
    <property type="entry name" value="HTH_XRE"/>
    <property type="match status" value="1"/>
</dbReference>
<feature type="domain" description="HTH cro/C1-type" evidence="1">
    <location>
        <begin position="15"/>
        <end position="68"/>
    </location>
</feature>
<accession>A0A542YL86</accession>
<dbReference type="Proteomes" id="UP000317998">
    <property type="component" value="Unassembled WGS sequence"/>
</dbReference>
<dbReference type="OrthoDB" id="5521004at2"/>
<name>A0A542YL86_9MICO</name>
<dbReference type="RefSeq" id="WP_141880895.1">
    <property type="nucleotide sequence ID" value="NZ_VFOM01000001.1"/>
</dbReference>
<dbReference type="NCBIfam" id="TIGR03070">
    <property type="entry name" value="couple_hipB"/>
    <property type="match status" value="1"/>
</dbReference>
<dbReference type="InterPro" id="IPR017507">
    <property type="entry name" value="Tscrpt_reg_HipB-like"/>
</dbReference>